<accession>A0A8S5TGJ7</accession>
<organism evidence="1">
    <name type="scientific">Myoviridae sp. ctIty1</name>
    <dbReference type="NCBI Taxonomy" id="2827673"/>
    <lineage>
        <taxon>Viruses</taxon>
        <taxon>Duplodnaviria</taxon>
        <taxon>Heunggongvirae</taxon>
        <taxon>Uroviricota</taxon>
        <taxon>Caudoviricetes</taxon>
    </lineage>
</organism>
<name>A0A8S5TGJ7_9CAUD</name>
<sequence length="32" mass="3706">MKAISLFPPYLVLFDILSNRLLSCQLEVIIRV</sequence>
<reference evidence="1" key="1">
    <citation type="journal article" date="2021" name="Proc. Natl. Acad. Sci. U.S.A.">
        <title>A Catalog of Tens of Thousands of Viruses from Human Metagenomes Reveals Hidden Associations with Chronic Diseases.</title>
        <authorList>
            <person name="Tisza M.J."/>
            <person name="Buck C.B."/>
        </authorList>
    </citation>
    <scope>NUCLEOTIDE SEQUENCE</scope>
    <source>
        <strain evidence="1">CtIty1</strain>
    </source>
</reference>
<protein>
    <submittedName>
        <fullName evidence="1">Uncharacterized protein</fullName>
    </submittedName>
</protein>
<dbReference type="EMBL" id="BK032823">
    <property type="protein sequence ID" value="DAF62429.1"/>
    <property type="molecule type" value="Genomic_DNA"/>
</dbReference>
<evidence type="ECO:0000313" key="1">
    <source>
        <dbReference type="EMBL" id="DAF62429.1"/>
    </source>
</evidence>
<proteinExistence type="predicted"/>